<protein>
    <submittedName>
        <fullName evidence="9">NlpC/P60 family protein</fullName>
    </submittedName>
</protein>
<comment type="similarity">
    <text evidence="1">Belongs to the peptidase C40 family.</text>
</comment>
<evidence type="ECO:0000256" key="4">
    <source>
        <dbReference type="ARBA" id="ARBA00022807"/>
    </source>
</evidence>
<feature type="region of interest" description="Disordered" evidence="6">
    <location>
        <begin position="25"/>
        <end position="55"/>
    </location>
</feature>
<evidence type="ECO:0000313" key="9">
    <source>
        <dbReference type="EMBL" id="PRY38227.1"/>
    </source>
</evidence>
<dbReference type="InterPro" id="IPR051794">
    <property type="entry name" value="PG_Endopeptidase_C40"/>
</dbReference>
<feature type="signal peptide" evidence="7">
    <location>
        <begin position="1"/>
        <end position="30"/>
    </location>
</feature>
<reference evidence="9 10" key="1">
    <citation type="submission" date="2018-03" db="EMBL/GenBank/DDBJ databases">
        <title>Genomic Encyclopedia of Archaeal and Bacterial Type Strains, Phase II (KMG-II): from individual species to whole genera.</title>
        <authorList>
            <person name="Goeker M."/>
        </authorList>
    </citation>
    <scope>NUCLEOTIDE SEQUENCE [LARGE SCALE GENOMIC DNA]</scope>
    <source>
        <strain evidence="9 10">DSM 44720</strain>
    </source>
</reference>
<dbReference type="InterPro" id="IPR038765">
    <property type="entry name" value="Papain-like_cys_pep_sf"/>
</dbReference>
<dbReference type="Pfam" id="PF00877">
    <property type="entry name" value="NLPC_P60"/>
    <property type="match status" value="1"/>
</dbReference>
<comment type="caution">
    <text evidence="9">The sequence shown here is derived from an EMBL/GenBank/DDBJ whole genome shotgun (WGS) entry which is preliminary data.</text>
</comment>
<name>A0A2T0SXT3_9PSEU</name>
<keyword evidence="5" id="KW-0175">Coiled coil</keyword>
<dbReference type="PROSITE" id="PS51935">
    <property type="entry name" value="NLPC_P60"/>
    <property type="match status" value="1"/>
</dbReference>
<dbReference type="InterPro" id="IPR000064">
    <property type="entry name" value="NLP_P60_dom"/>
</dbReference>
<evidence type="ECO:0000259" key="8">
    <source>
        <dbReference type="PROSITE" id="PS51935"/>
    </source>
</evidence>
<dbReference type="SUPFAM" id="SSF54001">
    <property type="entry name" value="Cysteine proteinases"/>
    <property type="match status" value="1"/>
</dbReference>
<keyword evidence="4" id="KW-0788">Thiol protease</keyword>
<sequence length="452" mass="46699">MTTRRAVARLAVSGVVAVVLALSTAGPGSAAPPPPPNPSDSEIDQSRADADAKAARVGELTGRLTAAEARLQELTDDVAAKMEAANKARVDLEAAQAEAAKAAADAASAGVEADAAGKAVEDSRRDLDEFAAASYQQGSTIGSISAYFGAKSPEDLLARAQLLEAVSGSSLNAMDTIERSRTEKANKDAAARAALDVANDKQAAADEAKRNADAAQIIAVRAQQDQAGQAAVLRDDKAAVEAELAQALGAVDGLTAQRAQYDDWAAAKQREDDDNARRAAEAAAAASAPVYSAPVYEDSEPDYSPEPVYAPSGGGGVETAIARAMAYLGTRYSWGGGNYNGPTVGIRDGGVGDSYGDYYSVGFDCSGLMMYAFAGAGVYIPHYSGYQYTSGRQVPLAQAERGDMLFWGPGGGTHVALYLGDGMMIEAPYSGSSVRISPVRYGGIMPYATRLL</sequence>
<evidence type="ECO:0000256" key="6">
    <source>
        <dbReference type="SAM" id="MobiDB-lite"/>
    </source>
</evidence>
<dbReference type="OrthoDB" id="4771638at2"/>
<evidence type="ECO:0000256" key="1">
    <source>
        <dbReference type="ARBA" id="ARBA00007074"/>
    </source>
</evidence>
<feature type="compositionally biased region" description="Basic and acidic residues" evidence="6">
    <location>
        <begin position="44"/>
        <end position="55"/>
    </location>
</feature>
<proteinExistence type="inferred from homology"/>
<feature type="chain" id="PRO_5015499805" evidence="7">
    <location>
        <begin position="31"/>
        <end position="452"/>
    </location>
</feature>
<evidence type="ECO:0000256" key="5">
    <source>
        <dbReference type="SAM" id="Coils"/>
    </source>
</evidence>
<evidence type="ECO:0000313" key="10">
    <source>
        <dbReference type="Proteomes" id="UP000239494"/>
    </source>
</evidence>
<dbReference type="RefSeq" id="WP_106191300.1">
    <property type="nucleotide sequence ID" value="NZ_PVTF01000009.1"/>
</dbReference>
<keyword evidence="10" id="KW-1185">Reference proteome</keyword>
<feature type="domain" description="NlpC/P60" evidence="8">
    <location>
        <begin position="314"/>
        <end position="452"/>
    </location>
</feature>
<keyword evidence="2" id="KW-0645">Protease</keyword>
<dbReference type="EMBL" id="PVTF01000009">
    <property type="protein sequence ID" value="PRY38227.1"/>
    <property type="molecule type" value="Genomic_DNA"/>
</dbReference>
<dbReference type="GO" id="GO:0006508">
    <property type="term" value="P:proteolysis"/>
    <property type="evidence" value="ECO:0007669"/>
    <property type="project" value="UniProtKB-KW"/>
</dbReference>
<dbReference type="GO" id="GO:0008234">
    <property type="term" value="F:cysteine-type peptidase activity"/>
    <property type="evidence" value="ECO:0007669"/>
    <property type="project" value="UniProtKB-KW"/>
</dbReference>
<keyword evidence="7" id="KW-0732">Signal</keyword>
<accession>A0A2T0SXT3</accession>
<evidence type="ECO:0000256" key="7">
    <source>
        <dbReference type="SAM" id="SignalP"/>
    </source>
</evidence>
<evidence type="ECO:0000256" key="3">
    <source>
        <dbReference type="ARBA" id="ARBA00022801"/>
    </source>
</evidence>
<dbReference type="PANTHER" id="PTHR47359">
    <property type="entry name" value="PEPTIDOGLYCAN DL-ENDOPEPTIDASE CWLO"/>
    <property type="match status" value="1"/>
</dbReference>
<gene>
    <name evidence="9" type="ORF">CLV43_109448</name>
</gene>
<organism evidence="9 10">
    <name type="scientific">Umezawaea tangerina</name>
    <dbReference type="NCBI Taxonomy" id="84725"/>
    <lineage>
        <taxon>Bacteria</taxon>
        <taxon>Bacillati</taxon>
        <taxon>Actinomycetota</taxon>
        <taxon>Actinomycetes</taxon>
        <taxon>Pseudonocardiales</taxon>
        <taxon>Pseudonocardiaceae</taxon>
        <taxon>Umezawaea</taxon>
    </lineage>
</organism>
<dbReference type="Gene3D" id="3.90.1720.10">
    <property type="entry name" value="endopeptidase domain like (from Nostoc punctiforme)"/>
    <property type="match status" value="1"/>
</dbReference>
<dbReference type="AlphaFoldDB" id="A0A2T0SXT3"/>
<keyword evidence="3" id="KW-0378">Hydrolase</keyword>
<dbReference type="PANTHER" id="PTHR47359:SF3">
    <property type="entry name" value="NLP_P60 DOMAIN-CONTAINING PROTEIN-RELATED"/>
    <property type="match status" value="1"/>
</dbReference>
<dbReference type="Proteomes" id="UP000239494">
    <property type="component" value="Unassembled WGS sequence"/>
</dbReference>
<feature type="coiled-coil region" evidence="5">
    <location>
        <begin position="57"/>
        <end position="105"/>
    </location>
</feature>
<evidence type="ECO:0000256" key="2">
    <source>
        <dbReference type="ARBA" id="ARBA00022670"/>
    </source>
</evidence>